<proteinExistence type="predicted"/>
<name>A0A0M2UYV1_9BACT</name>
<gene>
    <name evidence="1" type="ORF">BROFUL_01105</name>
</gene>
<organism evidence="1 2">
    <name type="scientific">Candidatus Brocadia fulgida</name>
    <dbReference type="NCBI Taxonomy" id="380242"/>
    <lineage>
        <taxon>Bacteria</taxon>
        <taxon>Pseudomonadati</taxon>
        <taxon>Planctomycetota</taxon>
        <taxon>Candidatus Brocadiia</taxon>
        <taxon>Candidatus Brocadiales</taxon>
        <taxon>Candidatus Brocadiaceae</taxon>
        <taxon>Candidatus Brocadia</taxon>
    </lineage>
</organism>
<dbReference type="EMBL" id="LAQJ01000122">
    <property type="protein sequence ID" value="KKO20146.1"/>
    <property type="molecule type" value="Genomic_DNA"/>
</dbReference>
<sequence length="51" mass="6591">MEVVTREAEDFREMIFDDFLERRQFERELKQRMLKHLNFLEVEMWDYSKFK</sequence>
<evidence type="ECO:0000313" key="1">
    <source>
        <dbReference type="EMBL" id="KKO20146.1"/>
    </source>
</evidence>
<comment type="caution">
    <text evidence="1">The sequence shown here is derived from an EMBL/GenBank/DDBJ whole genome shotgun (WGS) entry which is preliminary data.</text>
</comment>
<reference evidence="1 2" key="1">
    <citation type="journal article" date="2013" name="BMC Microbiol.">
        <title>Identification of the type II cytochrome c maturation pathway in anammox bacteria by comparative genomics.</title>
        <authorList>
            <person name="Ferousi C."/>
            <person name="Speth D.R."/>
            <person name="Reimann J."/>
            <person name="Op den Camp H.J."/>
            <person name="Allen J.W."/>
            <person name="Keltjens J.T."/>
            <person name="Jetten M.S."/>
        </authorList>
    </citation>
    <scope>NUCLEOTIDE SEQUENCE [LARGE SCALE GENOMIC DNA]</scope>
    <source>
        <strain evidence="1">RU1</strain>
    </source>
</reference>
<accession>A0A0M2UYV1</accession>
<protein>
    <submittedName>
        <fullName evidence="1">Uncharacterized protein</fullName>
    </submittedName>
</protein>
<keyword evidence="2" id="KW-1185">Reference proteome</keyword>
<dbReference type="AlphaFoldDB" id="A0A0M2UYV1"/>
<dbReference type="Proteomes" id="UP000034954">
    <property type="component" value="Unassembled WGS sequence"/>
</dbReference>
<evidence type="ECO:0000313" key="2">
    <source>
        <dbReference type="Proteomes" id="UP000034954"/>
    </source>
</evidence>